<dbReference type="Proteomes" id="UP000190776">
    <property type="component" value="Unassembled WGS sequence"/>
</dbReference>
<reference evidence="3 4" key="1">
    <citation type="submission" date="2017-01" db="EMBL/GenBank/DDBJ databases">
        <title>Draft genome sequence of Diplodia seriata F98.1, a fungal species involved in grapevine trunk diseases.</title>
        <authorList>
            <person name="Robert-Siegwald G."/>
            <person name="Vallet J."/>
            <person name="Abou-Mansour E."/>
            <person name="Xu J."/>
            <person name="Rey P."/>
            <person name="Bertsch C."/>
            <person name="Rego C."/>
            <person name="Larignon P."/>
            <person name="Fontaine F."/>
            <person name="Lebrun M.-H."/>
        </authorList>
    </citation>
    <scope>NUCLEOTIDE SEQUENCE [LARGE SCALE GENOMIC DNA]</scope>
    <source>
        <strain evidence="3 4">F98.1</strain>
    </source>
</reference>
<feature type="compositionally biased region" description="Polar residues" evidence="2">
    <location>
        <begin position="23"/>
        <end position="43"/>
    </location>
</feature>
<gene>
    <name evidence="3" type="ORF">BK809_0006434</name>
</gene>
<dbReference type="PANTHER" id="PTHR38887:SF1">
    <property type="entry name" value="RAS MODIFICATION PROTEIN ERF4"/>
    <property type="match status" value="1"/>
</dbReference>
<evidence type="ECO:0000313" key="4">
    <source>
        <dbReference type="Proteomes" id="UP000190776"/>
    </source>
</evidence>
<feature type="region of interest" description="Disordered" evidence="2">
    <location>
        <begin position="235"/>
        <end position="279"/>
    </location>
</feature>
<evidence type="ECO:0000313" key="3">
    <source>
        <dbReference type="EMBL" id="OMP82124.1"/>
    </source>
</evidence>
<name>A0A1S8B3Y6_9PEZI</name>
<comment type="caution">
    <text evidence="3">The sequence shown here is derived from an EMBL/GenBank/DDBJ whole genome shotgun (WGS) entry which is preliminary data.</text>
</comment>
<sequence length="477" mass="50952">MAYPTQQPPAYQEGEASKLPEAQSYSVELPTPSTGEPFRSRSSTMGGISKPIVIPRKCFPPSSNGPLLTHPAPETINMFYVRSFSPFARAYAPALATLPQPIDQDDFLAFIDGLNDAFMMHPFFQAGFVAGGAVMSAPILPVQIAGGGLQALAALGSGAVTLVRVKGYLKKANAELFAPRGLAVRTCTTKRMLRAVGRGGEKKLSFHGGDNTNNANANDNDDVIDVDALLAEHHAATLPAAPPPRSERRPGLGLHSRSASAASAISTASTASTAEQHASDLHKRRLRALSGAVEPVTFDVPAAPLPANALKRYTTAPTRWMNGRSARSLAAGREKGMQQRRDKAAELDGELAAVKGEIEGLERLAAEEEVELQRRGYGGGGLQELEGEGVEQHGVVGGSGAAGHQRNASRELAVSLEKRAHMIEEIRKAGEKKIKKSDKKEEKMANRVLWIVITRLENAPPEEDELELSDEASQTSH</sequence>
<evidence type="ECO:0000256" key="2">
    <source>
        <dbReference type="SAM" id="MobiDB-lite"/>
    </source>
</evidence>
<evidence type="ECO:0000256" key="1">
    <source>
        <dbReference type="SAM" id="Coils"/>
    </source>
</evidence>
<proteinExistence type="predicted"/>
<feature type="coiled-coil region" evidence="1">
    <location>
        <begin position="344"/>
        <end position="371"/>
    </location>
</feature>
<protein>
    <submittedName>
        <fullName evidence="3">Uncharacterized protein</fullName>
    </submittedName>
</protein>
<accession>A0A1S8B3Y6</accession>
<dbReference type="OrthoDB" id="3068835at2759"/>
<dbReference type="EMBL" id="MSZU01000114">
    <property type="protein sequence ID" value="OMP82124.1"/>
    <property type="molecule type" value="Genomic_DNA"/>
</dbReference>
<dbReference type="PANTHER" id="PTHR38887">
    <property type="entry name" value="CHROMOSOME 21, WHOLE GENOME SHOTGUN SEQUENCE"/>
    <property type="match status" value="1"/>
</dbReference>
<keyword evidence="1" id="KW-0175">Coiled coil</keyword>
<organism evidence="3 4">
    <name type="scientific">Diplodia seriata</name>
    <dbReference type="NCBI Taxonomy" id="420778"/>
    <lineage>
        <taxon>Eukaryota</taxon>
        <taxon>Fungi</taxon>
        <taxon>Dikarya</taxon>
        <taxon>Ascomycota</taxon>
        <taxon>Pezizomycotina</taxon>
        <taxon>Dothideomycetes</taxon>
        <taxon>Dothideomycetes incertae sedis</taxon>
        <taxon>Botryosphaeriales</taxon>
        <taxon>Botryosphaeriaceae</taxon>
        <taxon>Diplodia</taxon>
    </lineage>
</organism>
<feature type="region of interest" description="Disordered" evidence="2">
    <location>
        <begin position="1"/>
        <end position="43"/>
    </location>
</feature>
<dbReference type="InterPro" id="IPR053221">
    <property type="entry name" value="Burnettramic_acid_biosynth"/>
</dbReference>
<dbReference type="AlphaFoldDB" id="A0A1S8B3Y6"/>
<feature type="compositionally biased region" description="Low complexity" evidence="2">
    <location>
        <begin position="256"/>
        <end position="274"/>
    </location>
</feature>